<dbReference type="Proteomes" id="UP000809431">
    <property type="component" value="Unassembled WGS sequence"/>
</dbReference>
<comment type="caution">
    <text evidence="1">The sequence shown here is derived from an EMBL/GenBank/DDBJ whole genome shotgun (WGS) entry which is preliminary data.</text>
</comment>
<gene>
    <name evidence="1" type="ORF">JMJ54_01850</name>
</gene>
<proteinExistence type="predicted"/>
<name>A0ABS2BGG6_9NEIS</name>
<evidence type="ECO:0000313" key="2">
    <source>
        <dbReference type="Proteomes" id="UP000809431"/>
    </source>
</evidence>
<accession>A0ABS2BGG6</accession>
<dbReference type="EMBL" id="JAESND010000001">
    <property type="protein sequence ID" value="MBM3114560.1"/>
    <property type="molecule type" value="Genomic_DNA"/>
</dbReference>
<evidence type="ECO:0000313" key="1">
    <source>
        <dbReference type="EMBL" id="MBM3114560.1"/>
    </source>
</evidence>
<keyword evidence="2" id="KW-1185">Reference proteome</keyword>
<dbReference type="RefSeq" id="WP_203536244.1">
    <property type="nucleotide sequence ID" value="NZ_JAESND010000001.1"/>
</dbReference>
<protein>
    <submittedName>
        <fullName evidence="1">Uncharacterized protein</fullName>
    </submittedName>
</protein>
<reference evidence="1 2" key="1">
    <citation type="submission" date="2021-01" db="EMBL/GenBank/DDBJ databases">
        <title>Draft Genome Sequence and Polyhydroxyalkanoate Biosynthetic Potential of Jeongeupia naejangsanensis Type Strain DSM 24253.</title>
        <authorList>
            <person name="Turrini P."/>
            <person name="Artuso I."/>
            <person name="Lugli G.A."/>
            <person name="Frangipani E."/>
            <person name="Ventura M."/>
            <person name="Visca P."/>
        </authorList>
    </citation>
    <scope>NUCLEOTIDE SEQUENCE [LARGE SCALE GENOMIC DNA]</scope>
    <source>
        <strain evidence="1 2">DSM 24253</strain>
    </source>
</reference>
<organism evidence="1 2">
    <name type="scientific">Jeongeupia naejangsanensis</name>
    <dbReference type="NCBI Taxonomy" id="613195"/>
    <lineage>
        <taxon>Bacteria</taxon>
        <taxon>Pseudomonadati</taxon>
        <taxon>Pseudomonadota</taxon>
        <taxon>Betaproteobacteria</taxon>
        <taxon>Neisseriales</taxon>
        <taxon>Chitinibacteraceae</taxon>
        <taxon>Jeongeupia</taxon>
    </lineage>
</organism>
<sequence>MSEQTTPASALVALPRPPRFLKSARPKRIWSYLLSSLAEAQLDYASALIGLALLAEKVDAWRSHVDAIRKEGGRYDVDSNGGSMESDESMAERRARNEVLKDLDQAGLTVTTAARIRVIDRLASQGELFSPFDLLEQAHEGERLPRLPPWTMTSAEKRLWQDLQPLLEQSGFDFSSAGLAIGLLCAAMADWYEARQWLADHKGKHFAVSYKTGRTYEVSASYNRAKIARQIRELLKRNGLTVYACAKHKAISKGRVLSAELAEILMFADQRAD</sequence>